<protein>
    <submittedName>
        <fullName evidence="2">Helix-turn-helix domain-containing protein</fullName>
    </submittedName>
</protein>
<dbReference type="Pfam" id="PF13556">
    <property type="entry name" value="HTH_30"/>
    <property type="match status" value="1"/>
</dbReference>
<accession>A0AAW9NTP2</accession>
<dbReference type="InterPro" id="IPR051448">
    <property type="entry name" value="CdaR-like_regulators"/>
</dbReference>
<sequence>MTVHLQSLFSTYQRYQVKPDTLSEDVYFFYCTQLDEWFSITKHEVSARDYEWLSMLYHEVLATANTLANDWYTFLYRQGDIPLKQASQHMRVIQLVFASDLPAFEDLSEAILSFFHSDAILIQSTAQQLLVIEHKAHSMNNKEDFIALIRTLEADFFANIHLYQGEFYKLDENFPANFRREAQWFEECRHYKSKEYFYSFEAILPILLTKQMPPSILQFIEQQILIPLQSDEELLQTIKVFYECGLNSSVTSKKLHIHRNTLNYRLQKFQDITNISTKSMDGAIIVYFASFLQTFSKNAQK</sequence>
<name>A0AAW9NTP2_9BACL</name>
<dbReference type="AlphaFoldDB" id="A0AAW9NTP2"/>
<dbReference type="Proteomes" id="UP001344888">
    <property type="component" value="Unassembled WGS sequence"/>
</dbReference>
<organism evidence="2 3">
    <name type="scientific">Metasolibacillus meyeri</name>
    <dbReference type="NCBI Taxonomy" id="1071052"/>
    <lineage>
        <taxon>Bacteria</taxon>
        <taxon>Bacillati</taxon>
        <taxon>Bacillota</taxon>
        <taxon>Bacilli</taxon>
        <taxon>Bacillales</taxon>
        <taxon>Caryophanaceae</taxon>
        <taxon>Metasolibacillus</taxon>
    </lineage>
</organism>
<dbReference type="PANTHER" id="PTHR33744">
    <property type="entry name" value="CARBOHYDRATE DIACID REGULATOR"/>
    <property type="match status" value="1"/>
</dbReference>
<dbReference type="InterPro" id="IPR009057">
    <property type="entry name" value="Homeodomain-like_sf"/>
</dbReference>
<evidence type="ECO:0000313" key="2">
    <source>
        <dbReference type="EMBL" id="MEC1177865.1"/>
    </source>
</evidence>
<reference evidence="2 3" key="1">
    <citation type="submission" date="2023-03" db="EMBL/GenBank/DDBJ databases">
        <title>Bacillus Genome Sequencing.</title>
        <authorList>
            <person name="Dunlap C."/>
        </authorList>
    </citation>
    <scope>NUCLEOTIDE SEQUENCE [LARGE SCALE GENOMIC DNA]</scope>
    <source>
        <strain evidence="2 3">B-59205</strain>
    </source>
</reference>
<dbReference type="EMBL" id="JARSFG010000007">
    <property type="protein sequence ID" value="MEC1177865.1"/>
    <property type="molecule type" value="Genomic_DNA"/>
</dbReference>
<keyword evidence="3" id="KW-1185">Reference proteome</keyword>
<dbReference type="InterPro" id="IPR042070">
    <property type="entry name" value="PucR_C-HTH_sf"/>
</dbReference>
<dbReference type="RefSeq" id="WP_326122349.1">
    <property type="nucleotide sequence ID" value="NZ_JARSFG010000007.1"/>
</dbReference>
<evidence type="ECO:0000259" key="1">
    <source>
        <dbReference type="Pfam" id="PF13556"/>
    </source>
</evidence>
<dbReference type="SUPFAM" id="SSF46689">
    <property type="entry name" value="Homeodomain-like"/>
    <property type="match status" value="1"/>
</dbReference>
<gene>
    <name evidence="2" type="ORF">P9B03_05160</name>
</gene>
<feature type="domain" description="PucR C-terminal helix-turn-helix" evidence="1">
    <location>
        <begin position="234"/>
        <end position="289"/>
    </location>
</feature>
<dbReference type="PANTHER" id="PTHR33744:SF15">
    <property type="entry name" value="CARBOHYDRATE DIACID REGULATOR"/>
    <property type="match status" value="1"/>
</dbReference>
<evidence type="ECO:0000313" key="3">
    <source>
        <dbReference type="Proteomes" id="UP001344888"/>
    </source>
</evidence>
<dbReference type="Gene3D" id="1.10.10.2840">
    <property type="entry name" value="PucR C-terminal helix-turn-helix domain"/>
    <property type="match status" value="1"/>
</dbReference>
<comment type="caution">
    <text evidence="2">The sequence shown here is derived from an EMBL/GenBank/DDBJ whole genome shotgun (WGS) entry which is preliminary data.</text>
</comment>
<proteinExistence type="predicted"/>
<dbReference type="InterPro" id="IPR025736">
    <property type="entry name" value="PucR_C-HTH_dom"/>
</dbReference>